<dbReference type="OrthoDB" id="282886at2"/>
<dbReference type="Gene3D" id="2.40.50.660">
    <property type="match status" value="1"/>
</dbReference>
<gene>
    <name evidence="1" type="ORF">CCAX7_26280</name>
</gene>
<dbReference type="RefSeq" id="WP_119325080.1">
    <property type="nucleotide sequence ID" value="NZ_AP025739.1"/>
</dbReference>
<evidence type="ECO:0000313" key="2">
    <source>
        <dbReference type="Proteomes" id="UP000287394"/>
    </source>
</evidence>
<evidence type="ECO:0000313" key="1">
    <source>
        <dbReference type="EMBL" id="BDI30577.1"/>
    </source>
</evidence>
<dbReference type="Pfam" id="PF10694">
    <property type="entry name" value="DUF2500"/>
    <property type="match status" value="1"/>
</dbReference>
<reference evidence="1 2" key="1">
    <citation type="journal article" date="2019" name="Int. J. Syst. Evol. Microbiol.">
        <title>Capsulimonas corticalis gen. nov., sp. nov., an aerobic capsulated bacterium, of a novel bacterial order, Capsulimonadales ord. nov., of the class Armatimonadia of the phylum Armatimonadetes.</title>
        <authorList>
            <person name="Li J."/>
            <person name="Kudo C."/>
            <person name="Tonouchi A."/>
        </authorList>
    </citation>
    <scope>NUCLEOTIDE SEQUENCE [LARGE SCALE GENOMIC DNA]</scope>
    <source>
        <strain evidence="1 2">AX-7</strain>
    </source>
</reference>
<dbReference type="InterPro" id="IPR019635">
    <property type="entry name" value="DUF2500"/>
</dbReference>
<dbReference type="KEGG" id="ccot:CCAX7_26280"/>
<dbReference type="EMBL" id="AP025739">
    <property type="protein sequence ID" value="BDI30577.1"/>
    <property type="molecule type" value="Genomic_DNA"/>
</dbReference>
<protein>
    <submittedName>
        <fullName evidence="1">Uncharacterized protein</fullName>
    </submittedName>
</protein>
<sequence length="186" mass="20261">MTEASLEIKNAVLCVIGCLDEMGEEFDVAPYSYRVRGCHANLAGGNDAGDGDVQFWPALMAAPVVLFALVATLLGRELQRAAAENAANDASPILETDTKVVAKRTQISGMENASTTYYATFEDNNGIRGEFGVSGSEYGILAEADRLHSAVGCRWADRRRLASISLALIARHGRLRPRRMRCFSRY</sequence>
<accession>A0A402D6J7</accession>
<dbReference type="AlphaFoldDB" id="A0A402D6J7"/>
<organism evidence="1 2">
    <name type="scientific">Capsulimonas corticalis</name>
    <dbReference type="NCBI Taxonomy" id="2219043"/>
    <lineage>
        <taxon>Bacteria</taxon>
        <taxon>Bacillati</taxon>
        <taxon>Armatimonadota</taxon>
        <taxon>Armatimonadia</taxon>
        <taxon>Capsulimonadales</taxon>
        <taxon>Capsulimonadaceae</taxon>
        <taxon>Capsulimonas</taxon>
    </lineage>
</organism>
<keyword evidence="2" id="KW-1185">Reference proteome</keyword>
<proteinExistence type="predicted"/>
<name>A0A402D6J7_9BACT</name>
<dbReference type="Proteomes" id="UP000287394">
    <property type="component" value="Chromosome"/>
</dbReference>